<name>A0ACC0GZP8_9ERIC</name>
<evidence type="ECO:0000313" key="2">
    <source>
        <dbReference type="Proteomes" id="UP001060215"/>
    </source>
</evidence>
<dbReference type="Proteomes" id="UP001060215">
    <property type="component" value="Chromosome 7"/>
</dbReference>
<comment type="caution">
    <text evidence="1">The sequence shown here is derived from an EMBL/GenBank/DDBJ whole genome shotgun (WGS) entry which is preliminary data.</text>
</comment>
<protein>
    <submittedName>
        <fullName evidence="1">Protein HLB1</fullName>
    </submittedName>
</protein>
<evidence type="ECO:0000313" key="1">
    <source>
        <dbReference type="EMBL" id="KAI8005631.1"/>
    </source>
</evidence>
<feature type="non-terminal residue" evidence="1">
    <location>
        <position position="157"/>
    </location>
</feature>
<proteinExistence type="predicted"/>
<keyword evidence="2" id="KW-1185">Reference proteome</keyword>
<accession>A0ACC0GZP8</accession>
<organism evidence="1 2">
    <name type="scientific">Camellia lanceoleosa</name>
    <dbReference type="NCBI Taxonomy" id="1840588"/>
    <lineage>
        <taxon>Eukaryota</taxon>
        <taxon>Viridiplantae</taxon>
        <taxon>Streptophyta</taxon>
        <taxon>Embryophyta</taxon>
        <taxon>Tracheophyta</taxon>
        <taxon>Spermatophyta</taxon>
        <taxon>Magnoliopsida</taxon>
        <taxon>eudicotyledons</taxon>
        <taxon>Gunneridae</taxon>
        <taxon>Pentapetalae</taxon>
        <taxon>asterids</taxon>
        <taxon>Ericales</taxon>
        <taxon>Theaceae</taxon>
        <taxon>Camellia</taxon>
    </lineage>
</organism>
<sequence>MQESEDNVSPDSSSPSKDDLLEEACKKYDEATHLCPTLHDALNNWGLALQELSAIVPVREKQAIAKTSINKMRIRLQFHFHRAIYNPGTATYGLAEETSRTGVSVNVKEVLSNELFSQSTIYIAAAHALKPTYSISASTPKSAGKTPPLERREKFWV</sequence>
<reference evidence="1 2" key="1">
    <citation type="journal article" date="2022" name="Plant J.">
        <title>Chromosome-level genome of Camellia lanceoleosa provides a valuable resource for understanding genome evolution and self-incompatibility.</title>
        <authorList>
            <person name="Gong W."/>
            <person name="Xiao S."/>
            <person name="Wang L."/>
            <person name="Liao Z."/>
            <person name="Chang Y."/>
            <person name="Mo W."/>
            <person name="Hu G."/>
            <person name="Li W."/>
            <person name="Zhao G."/>
            <person name="Zhu H."/>
            <person name="Hu X."/>
            <person name="Ji K."/>
            <person name="Xiang X."/>
            <person name="Song Q."/>
            <person name="Yuan D."/>
            <person name="Jin S."/>
            <person name="Zhang L."/>
        </authorList>
    </citation>
    <scope>NUCLEOTIDE SEQUENCE [LARGE SCALE GENOMIC DNA]</scope>
    <source>
        <strain evidence="1">SQ_2022a</strain>
    </source>
</reference>
<gene>
    <name evidence="1" type="ORF">LOK49_LG07G03724</name>
</gene>
<dbReference type="EMBL" id="CM045764">
    <property type="protein sequence ID" value="KAI8005631.1"/>
    <property type="molecule type" value="Genomic_DNA"/>
</dbReference>